<dbReference type="EMBL" id="AP025637">
    <property type="protein sequence ID" value="BDG70143.1"/>
    <property type="molecule type" value="Genomic_DNA"/>
</dbReference>
<organism evidence="2 3">
    <name type="scientific">Roseomonas fluvialis</name>
    <dbReference type="NCBI Taxonomy" id="1750527"/>
    <lineage>
        <taxon>Bacteria</taxon>
        <taxon>Pseudomonadati</taxon>
        <taxon>Pseudomonadota</taxon>
        <taxon>Alphaproteobacteria</taxon>
        <taxon>Acetobacterales</taxon>
        <taxon>Roseomonadaceae</taxon>
        <taxon>Roseomonas</taxon>
    </lineage>
</organism>
<accession>A0ABM7XXD8</accession>
<keyword evidence="1" id="KW-0812">Transmembrane</keyword>
<sequence>MYAGLDALFEGAIAALVLMLPAIVLFWRMTALLGAGTRALRPAVTCCAAYGVMAAIGALWAFNTQRPSLVDEAIIGLLIVGGLVATVAFLTLLLFPRKA</sequence>
<evidence type="ECO:0000313" key="3">
    <source>
        <dbReference type="Proteomes" id="UP000831327"/>
    </source>
</evidence>
<keyword evidence="3" id="KW-1185">Reference proteome</keyword>
<name>A0ABM7XXD8_9PROT</name>
<feature type="transmembrane region" description="Helical" evidence="1">
    <location>
        <begin position="74"/>
        <end position="95"/>
    </location>
</feature>
<dbReference type="RefSeq" id="WP_244457491.1">
    <property type="nucleotide sequence ID" value="NZ_AP025637.1"/>
</dbReference>
<dbReference type="Proteomes" id="UP000831327">
    <property type="component" value="Chromosome"/>
</dbReference>
<reference evidence="2 3" key="1">
    <citation type="journal article" date="2016" name="Microbes Environ.">
        <title>Phylogenetically diverse aerobic anoxygenic phototrophic bacteria isolated from epilithic biofilms in Tama river, Japan.</title>
        <authorList>
            <person name="Hirose S."/>
            <person name="Matsuura K."/>
            <person name="Haruta S."/>
        </authorList>
    </citation>
    <scope>NUCLEOTIDE SEQUENCE [LARGE SCALE GENOMIC DNA]</scope>
    <source>
        <strain evidence="2 3">S08</strain>
    </source>
</reference>
<feature type="transmembrane region" description="Helical" evidence="1">
    <location>
        <begin position="43"/>
        <end position="62"/>
    </location>
</feature>
<proteinExistence type="predicted"/>
<protein>
    <submittedName>
        <fullName evidence="2">Uncharacterized protein</fullName>
    </submittedName>
</protein>
<keyword evidence="1" id="KW-0472">Membrane</keyword>
<keyword evidence="1" id="KW-1133">Transmembrane helix</keyword>
<evidence type="ECO:0000313" key="2">
    <source>
        <dbReference type="EMBL" id="BDG70143.1"/>
    </source>
</evidence>
<feature type="transmembrane region" description="Helical" evidence="1">
    <location>
        <begin position="12"/>
        <end position="31"/>
    </location>
</feature>
<gene>
    <name evidence="2" type="ORF">Rmf_00720</name>
</gene>
<evidence type="ECO:0000256" key="1">
    <source>
        <dbReference type="SAM" id="Phobius"/>
    </source>
</evidence>